<dbReference type="EMBL" id="PVNH01000004">
    <property type="protein sequence ID" value="PRX48636.1"/>
    <property type="molecule type" value="Genomic_DNA"/>
</dbReference>
<accession>A0A2T0LX87</accession>
<comment type="caution">
    <text evidence="2">The sequence shown here is derived from an EMBL/GenBank/DDBJ whole genome shotgun (WGS) entry which is preliminary data.</text>
</comment>
<dbReference type="AlphaFoldDB" id="A0A2T0LX87"/>
<dbReference type="Pfam" id="PF11387">
    <property type="entry name" value="DUF2795"/>
    <property type="match status" value="1"/>
</dbReference>
<evidence type="ECO:0000256" key="1">
    <source>
        <dbReference type="SAM" id="MobiDB-lite"/>
    </source>
</evidence>
<evidence type="ECO:0000313" key="3">
    <source>
        <dbReference type="Proteomes" id="UP000238362"/>
    </source>
</evidence>
<dbReference type="Proteomes" id="UP000238362">
    <property type="component" value="Unassembled WGS sequence"/>
</dbReference>
<keyword evidence="3" id="KW-1185">Reference proteome</keyword>
<reference evidence="2 3" key="1">
    <citation type="submission" date="2018-03" db="EMBL/GenBank/DDBJ databases">
        <title>Genomic Encyclopedia of Type Strains, Phase III (KMG-III): the genomes of soil and plant-associated and newly described type strains.</title>
        <authorList>
            <person name="Whitman W."/>
        </authorList>
    </citation>
    <scope>NUCLEOTIDE SEQUENCE [LARGE SCALE GENOMIC DNA]</scope>
    <source>
        <strain evidence="2 3">CGMCC 4.7125</strain>
    </source>
</reference>
<dbReference type="RefSeq" id="WP_106178694.1">
    <property type="nucleotide sequence ID" value="NZ_PVNH01000004.1"/>
</dbReference>
<dbReference type="OrthoDB" id="5116616at2"/>
<protein>
    <submittedName>
        <fullName evidence="2">Uncharacterized protein DUF2795</fullName>
    </submittedName>
</protein>
<feature type="region of interest" description="Disordered" evidence="1">
    <location>
        <begin position="54"/>
        <end position="105"/>
    </location>
</feature>
<organism evidence="2 3">
    <name type="scientific">Prauserella shujinwangii</name>
    <dbReference type="NCBI Taxonomy" id="1453103"/>
    <lineage>
        <taxon>Bacteria</taxon>
        <taxon>Bacillati</taxon>
        <taxon>Actinomycetota</taxon>
        <taxon>Actinomycetes</taxon>
        <taxon>Pseudonocardiales</taxon>
        <taxon>Pseudonocardiaceae</taxon>
        <taxon>Prauserella</taxon>
    </lineage>
</organism>
<name>A0A2T0LX87_9PSEU</name>
<gene>
    <name evidence="2" type="ORF">B0I33_104453</name>
</gene>
<evidence type="ECO:0000313" key="2">
    <source>
        <dbReference type="EMBL" id="PRX48636.1"/>
    </source>
</evidence>
<feature type="compositionally biased region" description="Basic and acidic residues" evidence="1">
    <location>
        <begin position="86"/>
        <end position="105"/>
    </location>
</feature>
<dbReference type="InterPro" id="IPR021527">
    <property type="entry name" value="DUF2795"/>
</dbReference>
<sequence>MATTDVERLRTALSDADFPAQKDDLVRDAEQAGADGDTIRALNSIPPVEYASLDEVEQSVPFDPGPPDAETGERRRRHAKPGLSQQEKDVPEHPIVEELGENRGS</sequence>
<proteinExistence type="predicted"/>